<evidence type="ECO:0000313" key="2">
    <source>
        <dbReference type="Proteomes" id="UP000198597"/>
    </source>
</evidence>
<dbReference type="EMBL" id="FNJM01000015">
    <property type="protein sequence ID" value="SDP76052.1"/>
    <property type="molecule type" value="Genomic_DNA"/>
</dbReference>
<dbReference type="Proteomes" id="UP000198597">
    <property type="component" value="Unassembled WGS sequence"/>
</dbReference>
<name>A0A1H0VBY5_9CLOT</name>
<proteinExistence type="predicted"/>
<dbReference type="AlphaFoldDB" id="A0A1H0VBY5"/>
<sequence>MFKFQGNFRTPKIVYLNKALDKPILYNVNSDFTLLAPQFLGYIIRILLFNSAEHTFY</sequence>
<keyword evidence="2" id="KW-1185">Reference proteome</keyword>
<protein>
    <submittedName>
        <fullName evidence="1">Uncharacterized protein</fullName>
    </submittedName>
</protein>
<organism evidence="1 2">
    <name type="scientific">Clostridium gasigenes</name>
    <dbReference type="NCBI Taxonomy" id="94869"/>
    <lineage>
        <taxon>Bacteria</taxon>
        <taxon>Bacillati</taxon>
        <taxon>Bacillota</taxon>
        <taxon>Clostridia</taxon>
        <taxon>Eubacteriales</taxon>
        <taxon>Clostridiaceae</taxon>
        <taxon>Clostridium</taxon>
    </lineage>
</organism>
<accession>A0A1H0VBY5</accession>
<evidence type="ECO:0000313" key="1">
    <source>
        <dbReference type="EMBL" id="SDP76052.1"/>
    </source>
</evidence>
<reference evidence="1 2" key="1">
    <citation type="submission" date="2016-10" db="EMBL/GenBank/DDBJ databases">
        <authorList>
            <person name="de Groot N.N."/>
        </authorList>
    </citation>
    <scope>NUCLEOTIDE SEQUENCE [LARGE SCALE GENOMIC DNA]</scope>
    <source>
        <strain evidence="1 2">DSM 12272</strain>
    </source>
</reference>
<gene>
    <name evidence="1" type="ORF">SAMN04488529_11574</name>
</gene>